<evidence type="ECO:0008006" key="4">
    <source>
        <dbReference type="Google" id="ProtNLM"/>
    </source>
</evidence>
<reference evidence="2" key="1">
    <citation type="submission" date="2024-01" db="EMBL/GenBank/DDBJ databases">
        <authorList>
            <person name="Webb A."/>
        </authorList>
    </citation>
    <scope>NUCLEOTIDE SEQUENCE</scope>
    <source>
        <strain evidence="2">Pm1</strain>
    </source>
</reference>
<dbReference type="AlphaFoldDB" id="A0AAV1TEH0"/>
<dbReference type="EMBL" id="CAKLBY020000039">
    <property type="protein sequence ID" value="CAK7913125.1"/>
    <property type="molecule type" value="Genomic_DNA"/>
</dbReference>
<comment type="caution">
    <text evidence="2">The sequence shown here is derived from an EMBL/GenBank/DDBJ whole genome shotgun (WGS) entry which is preliminary data.</text>
</comment>
<protein>
    <recommendedName>
        <fullName evidence="4">RxLR effector candidate protein</fullName>
    </recommendedName>
</protein>
<proteinExistence type="predicted"/>
<dbReference type="Proteomes" id="UP001162060">
    <property type="component" value="Unassembled WGS sequence"/>
</dbReference>
<feature type="chain" id="PRO_5043740781" description="RxLR effector candidate protein" evidence="1">
    <location>
        <begin position="20"/>
        <end position="322"/>
    </location>
</feature>
<accession>A0AAV1TEH0</accession>
<evidence type="ECO:0000256" key="1">
    <source>
        <dbReference type="SAM" id="SignalP"/>
    </source>
</evidence>
<gene>
    <name evidence="2" type="ORF">PM001_LOCUS4695</name>
</gene>
<feature type="signal peptide" evidence="1">
    <location>
        <begin position="1"/>
        <end position="19"/>
    </location>
</feature>
<name>A0AAV1TEH0_9STRA</name>
<organism evidence="2 3">
    <name type="scientific">Peronospora matthiolae</name>
    <dbReference type="NCBI Taxonomy" id="2874970"/>
    <lineage>
        <taxon>Eukaryota</taxon>
        <taxon>Sar</taxon>
        <taxon>Stramenopiles</taxon>
        <taxon>Oomycota</taxon>
        <taxon>Peronosporomycetes</taxon>
        <taxon>Peronosporales</taxon>
        <taxon>Peronosporaceae</taxon>
        <taxon>Peronospora</taxon>
    </lineage>
</organism>
<evidence type="ECO:0000313" key="2">
    <source>
        <dbReference type="EMBL" id="CAK7913125.1"/>
    </source>
</evidence>
<keyword evidence="1" id="KW-0732">Signal</keyword>
<evidence type="ECO:0000313" key="3">
    <source>
        <dbReference type="Proteomes" id="UP001162060"/>
    </source>
</evidence>
<sequence length="322" mass="36081">MYRHFALPLLAAALCATTGASLQRSQPGSLNLVEGYSPTQNVRLRSHADDEERGVVDAVAETEAAVSAISSKMRGKLSMANERTKEYLAMLHLDNPPVDYVFMHKPWVTQLQSVSDDAARVAVVKALTDHYGEEAMVSAIIAAKNIKNEKVKKVAGIVQTALVQMWVAHRKSALDVFQGLKLNEAVEWGQVEASLAVKAAKFFNNPKFAIWTTFVYNLKEGDALKADIEIVKTLTIFYTDGPLAMMLFAAKDAQETEEVATKLIEAQLYNWLVDENQTWKVYAWMGIRQKLLNPKKKALHRKYRELYNDVYVKGTLTLPMDE</sequence>